<gene>
    <name evidence="1" type="ORF">PACLA_8A034103</name>
</gene>
<dbReference type="InterPro" id="IPR041588">
    <property type="entry name" value="Integrase_H2C2"/>
</dbReference>
<dbReference type="Pfam" id="PF00665">
    <property type="entry name" value="rve"/>
    <property type="match status" value="1"/>
</dbReference>
<name>A0A6S7IGV0_PARCT</name>
<dbReference type="GO" id="GO:0015074">
    <property type="term" value="P:DNA integration"/>
    <property type="evidence" value="ECO:0007669"/>
    <property type="project" value="InterPro"/>
</dbReference>
<reference evidence="1" key="1">
    <citation type="submission" date="2020-04" db="EMBL/GenBank/DDBJ databases">
        <authorList>
            <person name="Alioto T."/>
            <person name="Alioto T."/>
            <person name="Gomez Garrido J."/>
        </authorList>
    </citation>
    <scope>NUCLEOTIDE SEQUENCE</scope>
    <source>
        <strain evidence="1">A484AB</strain>
    </source>
</reference>
<dbReference type="AlphaFoldDB" id="A0A6S7IGV0"/>
<dbReference type="FunFam" id="1.10.340.70:FF:000003">
    <property type="entry name" value="Protein CBG25708"/>
    <property type="match status" value="1"/>
</dbReference>
<dbReference type="PANTHER" id="PTHR37984:SF11">
    <property type="entry name" value="INTEGRASE CATALYTIC DOMAIN-CONTAINING PROTEIN"/>
    <property type="match status" value="1"/>
</dbReference>
<dbReference type="FunFam" id="3.30.420.10:FF:000063">
    <property type="entry name" value="Retrovirus-related Pol polyprotein from transposon 297-like Protein"/>
    <property type="match status" value="1"/>
</dbReference>
<protein>
    <submittedName>
        <fullName evidence="1">Transposon Tf2-6 poly</fullName>
    </submittedName>
</protein>
<dbReference type="InterPro" id="IPR050951">
    <property type="entry name" value="Retrovirus_Pol_polyprotein"/>
</dbReference>
<comment type="caution">
    <text evidence="1">The sequence shown here is derived from an EMBL/GenBank/DDBJ whole genome shotgun (WGS) entry which is preliminary data.</text>
</comment>
<dbReference type="Proteomes" id="UP001152795">
    <property type="component" value="Unassembled WGS sequence"/>
</dbReference>
<evidence type="ECO:0000313" key="2">
    <source>
        <dbReference type="Proteomes" id="UP001152795"/>
    </source>
</evidence>
<evidence type="ECO:0000313" key="1">
    <source>
        <dbReference type="EMBL" id="CAB4005341.1"/>
    </source>
</evidence>
<dbReference type="InterPro" id="IPR036397">
    <property type="entry name" value="RNaseH_sf"/>
</dbReference>
<dbReference type="OrthoDB" id="5984417at2759"/>
<dbReference type="EMBL" id="CACRXK020005166">
    <property type="protein sequence ID" value="CAB4005341.1"/>
    <property type="molecule type" value="Genomic_DNA"/>
</dbReference>
<dbReference type="SUPFAM" id="SSF53098">
    <property type="entry name" value="Ribonuclease H-like"/>
    <property type="match status" value="1"/>
</dbReference>
<dbReference type="Gene3D" id="1.10.340.70">
    <property type="match status" value="1"/>
</dbReference>
<keyword evidence="2" id="KW-1185">Reference proteome</keyword>
<organism evidence="1 2">
    <name type="scientific">Paramuricea clavata</name>
    <name type="common">Red gorgonian</name>
    <name type="synonym">Violescent sea-whip</name>
    <dbReference type="NCBI Taxonomy" id="317549"/>
    <lineage>
        <taxon>Eukaryota</taxon>
        <taxon>Metazoa</taxon>
        <taxon>Cnidaria</taxon>
        <taxon>Anthozoa</taxon>
        <taxon>Octocorallia</taxon>
        <taxon>Malacalcyonacea</taxon>
        <taxon>Plexauridae</taxon>
        <taxon>Paramuricea</taxon>
    </lineage>
</organism>
<dbReference type="GO" id="GO:0003676">
    <property type="term" value="F:nucleic acid binding"/>
    <property type="evidence" value="ECO:0007669"/>
    <property type="project" value="InterPro"/>
</dbReference>
<dbReference type="Gene3D" id="3.30.420.10">
    <property type="entry name" value="Ribonuclease H-like superfamily/Ribonuclease H"/>
    <property type="match status" value="1"/>
</dbReference>
<proteinExistence type="predicted"/>
<dbReference type="PROSITE" id="PS50994">
    <property type="entry name" value="INTEGRASE"/>
    <property type="match status" value="1"/>
</dbReference>
<accession>A0A6S7IGV0</accession>
<dbReference type="InterPro" id="IPR012337">
    <property type="entry name" value="RNaseH-like_sf"/>
</dbReference>
<dbReference type="InterPro" id="IPR001584">
    <property type="entry name" value="Integrase_cat-core"/>
</dbReference>
<dbReference type="Pfam" id="PF17921">
    <property type="entry name" value="Integrase_H2C2"/>
    <property type="match status" value="1"/>
</dbReference>
<dbReference type="PANTHER" id="PTHR37984">
    <property type="entry name" value="PROTEIN CBG26694"/>
    <property type="match status" value="1"/>
</dbReference>
<sequence>MAVLICSIIKWFKILHLATRKKLKRQRWVLYLQQFQYKLTYIRGKDNPADSLSRLPVDSAANIDAIDTEDFAYSVANGAMPVALASREVEHASESDATLKLVRQAVVTGDWSSLRGTKYKTLKDEFWIIGQVVMRGSRIVMPESLWKRTVELAHEGHQGIVRTKSRLREKVWWPKIDKQVEDYVRSCHPCQIVGGSKPKPEPIRSTKLPESPWKDISVDLLEITSESHLLVVVDYYSRWVEAILLRKTDAQHVIKSLEAIFRTHGLPETIRSDNGPPFASRDFEAFLKSLGIIHKKGVPYWPQSNGGVERCNETLLKIVRISRIEGKDWKKALEDFLFHYRVTPHIVTGTTPAELLMGRKLREKLPRVEVNESRVTETERKKLLKERDARVKLRQKEYADKRGPRLQH</sequence>